<protein>
    <submittedName>
        <fullName evidence="2">Lipid-binding serum glycoprotein C-terminal domain-containing protein</fullName>
    </submittedName>
</protein>
<accession>A0AC34FUU8</accession>
<dbReference type="Proteomes" id="UP000887579">
    <property type="component" value="Unplaced"/>
</dbReference>
<evidence type="ECO:0000313" key="1">
    <source>
        <dbReference type="Proteomes" id="UP000887579"/>
    </source>
</evidence>
<organism evidence="1 2">
    <name type="scientific">Panagrolaimus sp. ES5</name>
    <dbReference type="NCBI Taxonomy" id="591445"/>
    <lineage>
        <taxon>Eukaryota</taxon>
        <taxon>Metazoa</taxon>
        <taxon>Ecdysozoa</taxon>
        <taxon>Nematoda</taxon>
        <taxon>Chromadorea</taxon>
        <taxon>Rhabditida</taxon>
        <taxon>Tylenchina</taxon>
        <taxon>Panagrolaimomorpha</taxon>
        <taxon>Panagrolaimoidea</taxon>
        <taxon>Panagrolaimidae</taxon>
        <taxon>Panagrolaimus</taxon>
    </lineage>
</organism>
<reference evidence="2" key="1">
    <citation type="submission" date="2022-11" db="UniProtKB">
        <authorList>
            <consortium name="WormBaseParasite"/>
        </authorList>
    </citation>
    <scope>IDENTIFICATION</scope>
</reference>
<proteinExistence type="predicted"/>
<dbReference type="WBParaSite" id="ES5_v2.g21184.t1">
    <property type="protein sequence ID" value="ES5_v2.g21184.t1"/>
    <property type="gene ID" value="ES5_v2.g21184"/>
</dbReference>
<sequence>MAEGLINEYTINTLLHSLTKNGFFTVALGPGTPKIGPFLKTTCNDDPADYGTEEEIEQKTRSFISVLRRHRRQTILRRQRRQTSFDNALANFGVCLGDLLPQLKRFYPNQDIIIQVYLQQDPILSLSIIRGGTALLDLVAMADFTTESGANLGSLRIKANIEVQIRFGNSEILGHGEITQLRLSNPDGLFGISQIALDKIGEIGQAVLEKTLNEMLQAGIPIQFSTSNLGVPIELIDPQIRIIEHAIHFETDFALSQSLWKELSGEGEGGNCRRR</sequence>
<evidence type="ECO:0000313" key="2">
    <source>
        <dbReference type="WBParaSite" id="ES5_v2.g21184.t1"/>
    </source>
</evidence>
<name>A0AC34FUU8_9BILA</name>